<evidence type="ECO:0000313" key="2">
    <source>
        <dbReference type="Proteomes" id="UP000005239"/>
    </source>
</evidence>
<protein>
    <submittedName>
        <fullName evidence="1">Uncharacterized protein</fullName>
    </submittedName>
</protein>
<evidence type="ECO:0000313" key="1">
    <source>
        <dbReference type="EnsemblMetazoa" id="PPA45828.1"/>
    </source>
</evidence>
<dbReference type="Proteomes" id="UP000005239">
    <property type="component" value="Unassembled WGS sequence"/>
</dbReference>
<dbReference type="AlphaFoldDB" id="A0A2A6BRE5"/>
<accession>A0A8R1V4S6</accession>
<reference evidence="1" key="2">
    <citation type="submission" date="2022-06" db="UniProtKB">
        <authorList>
            <consortium name="EnsemblMetazoa"/>
        </authorList>
    </citation>
    <scope>IDENTIFICATION</scope>
    <source>
        <strain evidence="1">PS312</strain>
    </source>
</reference>
<name>A0A2A6BRE5_PRIPA</name>
<gene>
    <name evidence="1" type="primary">WBGene00284197</name>
</gene>
<keyword evidence="2" id="KW-1185">Reference proteome</keyword>
<organism evidence="1 2">
    <name type="scientific">Pristionchus pacificus</name>
    <name type="common">Parasitic nematode worm</name>
    <dbReference type="NCBI Taxonomy" id="54126"/>
    <lineage>
        <taxon>Eukaryota</taxon>
        <taxon>Metazoa</taxon>
        <taxon>Ecdysozoa</taxon>
        <taxon>Nematoda</taxon>
        <taxon>Chromadorea</taxon>
        <taxon>Rhabditida</taxon>
        <taxon>Rhabditina</taxon>
        <taxon>Diplogasteromorpha</taxon>
        <taxon>Diplogasteroidea</taxon>
        <taxon>Neodiplogasteridae</taxon>
        <taxon>Pristionchus</taxon>
    </lineage>
</organism>
<sequence>MRSKVRRCGINIWLDEYSTQDAVSRAPDDTRWLMIIEQALMSSWWFGGACPFKFLGKEITPHFKLTQFLEPVDSTKLG</sequence>
<accession>A0A2A6BRE5</accession>
<dbReference type="EnsemblMetazoa" id="PPA45828.1">
    <property type="protein sequence ID" value="PPA45828.1"/>
    <property type="gene ID" value="WBGene00284197"/>
</dbReference>
<proteinExistence type="predicted"/>
<reference evidence="2" key="1">
    <citation type="journal article" date="2008" name="Nat. Genet.">
        <title>The Pristionchus pacificus genome provides a unique perspective on nematode lifestyle and parasitism.</title>
        <authorList>
            <person name="Dieterich C."/>
            <person name="Clifton S.W."/>
            <person name="Schuster L.N."/>
            <person name="Chinwalla A."/>
            <person name="Delehaunty K."/>
            <person name="Dinkelacker I."/>
            <person name="Fulton L."/>
            <person name="Fulton R."/>
            <person name="Godfrey J."/>
            <person name="Minx P."/>
            <person name="Mitreva M."/>
            <person name="Roeseler W."/>
            <person name="Tian H."/>
            <person name="Witte H."/>
            <person name="Yang S.P."/>
            <person name="Wilson R.K."/>
            <person name="Sommer R.J."/>
        </authorList>
    </citation>
    <scope>NUCLEOTIDE SEQUENCE [LARGE SCALE GENOMIC DNA]</scope>
    <source>
        <strain evidence="2">PS312</strain>
    </source>
</reference>